<reference evidence="2 3" key="1">
    <citation type="journal article" date="2019" name="Nat. Ecol. Evol.">
        <title>Megaphylogeny resolves global patterns of mushroom evolution.</title>
        <authorList>
            <person name="Varga T."/>
            <person name="Krizsan K."/>
            <person name="Foldi C."/>
            <person name="Dima B."/>
            <person name="Sanchez-Garcia M."/>
            <person name="Sanchez-Ramirez S."/>
            <person name="Szollosi G.J."/>
            <person name="Szarkandi J.G."/>
            <person name="Papp V."/>
            <person name="Albert L."/>
            <person name="Andreopoulos W."/>
            <person name="Angelini C."/>
            <person name="Antonin V."/>
            <person name="Barry K.W."/>
            <person name="Bougher N.L."/>
            <person name="Buchanan P."/>
            <person name="Buyck B."/>
            <person name="Bense V."/>
            <person name="Catcheside P."/>
            <person name="Chovatia M."/>
            <person name="Cooper J."/>
            <person name="Damon W."/>
            <person name="Desjardin D."/>
            <person name="Finy P."/>
            <person name="Geml J."/>
            <person name="Haridas S."/>
            <person name="Hughes K."/>
            <person name="Justo A."/>
            <person name="Karasinski D."/>
            <person name="Kautmanova I."/>
            <person name="Kiss B."/>
            <person name="Kocsube S."/>
            <person name="Kotiranta H."/>
            <person name="LaButti K.M."/>
            <person name="Lechner B.E."/>
            <person name="Liimatainen K."/>
            <person name="Lipzen A."/>
            <person name="Lukacs Z."/>
            <person name="Mihaltcheva S."/>
            <person name="Morgado L.N."/>
            <person name="Niskanen T."/>
            <person name="Noordeloos M.E."/>
            <person name="Ohm R.A."/>
            <person name="Ortiz-Santana B."/>
            <person name="Ovrebo C."/>
            <person name="Racz N."/>
            <person name="Riley R."/>
            <person name="Savchenko A."/>
            <person name="Shiryaev A."/>
            <person name="Soop K."/>
            <person name="Spirin V."/>
            <person name="Szebenyi C."/>
            <person name="Tomsovsky M."/>
            <person name="Tulloss R.E."/>
            <person name="Uehling J."/>
            <person name="Grigoriev I.V."/>
            <person name="Vagvolgyi C."/>
            <person name="Papp T."/>
            <person name="Martin F.M."/>
            <person name="Miettinen O."/>
            <person name="Hibbett D.S."/>
            <person name="Nagy L.G."/>
        </authorList>
    </citation>
    <scope>NUCLEOTIDE SEQUENCE [LARGE SCALE GENOMIC DNA]</scope>
    <source>
        <strain evidence="2 3">HHB13444</strain>
    </source>
</reference>
<dbReference type="PANTHER" id="PTHR40635">
    <property type="match status" value="1"/>
</dbReference>
<feature type="compositionally biased region" description="Acidic residues" evidence="1">
    <location>
        <begin position="159"/>
        <end position="175"/>
    </location>
</feature>
<gene>
    <name evidence="2" type="ORF">K466DRAFT_643877</name>
</gene>
<proteinExistence type="predicted"/>
<organism evidence="2 3">
    <name type="scientific">Polyporus arcularius HHB13444</name>
    <dbReference type="NCBI Taxonomy" id="1314778"/>
    <lineage>
        <taxon>Eukaryota</taxon>
        <taxon>Fungi</taxon>
        <taxon>Dikarya</taxon>
        <taxon>Basidiomycota</taxon>
        <taxon>Agaricomycotina</taxon>
        <taxon>Agaricomycetes</taxon>
        <taxon>Polyporales</taxon>
        <taxon>Polyporaceae</taxon>
        <taxon>Polyporus</taxon>
    </lineage>
</organism>
<dbReference type="EMBL" id="ML211019">
    <property type="protein sequence ID" value="TFK91470.1"/>
    <property type="molecule type" value="Genomic_DNA"/>
</dbReference>
<feature type="region of interest" description="Disordered" evidence="1">
    <location>
        <begin position="359"/>
        <end position="387"/>
    </location>
</feature>
<feature type="region of interest" description="Disordered" evidence="1">
    <location>
        <begin position="252"/>
        <end position="281"/>
    </location>
</feature>
<evidence type="ECO:0000313" key="3">
    <source>
        <dbReference type="Proteomes" id="UP000308197"/>
    </source>
</evidence>
<sequence>MRFSTRNAYYLRISATTVLPLYLYLDERHVEWMSERVLQHVLADLRPIIIPKLNAEIDAHLSAGGAANSKRGTLDVHRGDTYQFGYFLRGTEPHAVLIKSRMFTAAPPRPRAAAPVPSEAPMGRTSGRSKKTTNELSKGGKKRKPKPRPKGKGKARALDDEEEAISVSSEDDDDGDHVPAEPIATRRSKRARKAVPGGYREDDLEGGVIFENSTGADRDEEPMEVTESTGDAPMVPKVEETEPVLVGELQQEGQAEPMEEDPGVAPATMDVELVDEEEEPKPKPILKLRYHGFNIHGRCLCVIVEPYPPIRSGTRAPSLAPTGLIAPRAPSIAPPDFVPNDQRERTPLFLPDFDREPTPAPSAVRHLPPVPLFSEPAEDSDGDDGGMVLFSQLLRSVGEHPPGIAEDDDEIDGAVFFGDADEMREL</sequence>
<accession>A0A5C3PSX0</accession>
<keyword evidence="3" id="KW-1185">Reference proteome</keyword>
<feature type="region of interest" description="Disordered" evidence="1">
    <location>
        <begin position="106"/>
        <end position="237"/>
    </location>
</feature>
<dbReference type="PANTHER" id="PTHR40635:SF1">
    <property type="match status" value="1"/>
</dbReference>
<feature type="compositionally biased region" description="Basic residues" evidence="1">
    <location>
        <begin position="139"/>
        <end position="155"/>
    </location>
</feature>
<name>A0A5C3PSX0_9APHY</name>
<dbReference type="Proteomes" id="UP000308197">
    <property type="component" value="Unassembled WGS sequence"/>
</dbReference>
<dbReference type="AlphaFoldDB" id="A0A5C3PSX0"/>
<evidence type="ECO:0000256" key="1">
    <source>
        <dbReference type="SAM" id="MobiDB-lite"/>
    </source>
</evidence>
<dbReference type="InParanoid" id="A0A5C3PSX0"/>
<protein>
    <submittedName>
        <fullName evidence="2">Uncharacterized protein</fullName>
    </submittedName>
</protein>
<feature type="region of interest" description="Disordered" evidence="1">
    <location>
        <begin position="399"/>
        <end position="426"/>
    </location>
</feature>
<evidence type="ECO:0000313" key="2">
    <source>
        <dbReference type="EMBL" id="TFK91470.1"/>
    </source>
</evidence>
<feature type="compositionally biased region" description="Low complexity" evidence="1">
    <location>
        <begin position="111"/>
        <end position="121"/>
    </location>
</feature>